<feature type="non-terminal residue" evidence="1">
    <location>
        <position position="59"/>
    </location>
</feature>
<proteinExistence type="predicted"/>
<dbReference type="AlphaFoldDB" id="A0A428NH36"/>
<sequence>MSLAQTFIALILRGTLIIALGARRGDLLALGKLMVDEEVTFTLGTPTEYLMLIRHGSEA</sequence>
<dbReference type="STRING" id="1325734.A0A428NH36"/>
<dbReference type="EMBL" id="NKCI01000537">
    <property type="protein sequence ID" value="RSL40111.1"/>
    <property type="molecule type" value="Genomic_DNA"/>
</dbReference>
<reference evidence="1 2" key="1">
    <citation type="submission" date="2017-06" db="EMBL/GenBank/DDBJ databases">
        <title>Comparative genomic analysis of Ambrosia Fusariam Clade fungi.</title>
        <authorList>
            <person name="Stajich J.E."/>
            <person name="Carrillo J."/>
            <person name="Kijimoto T."/>
            <person name="Eskalen A."/>
            <person name="O'Donnell K."/>
            <person name="Kasson M."/>
        </authorList>
    </citation>
    <scope>NUCLEOTIDE SEQUENCE [LARGE SCALE GENOMIC DNA]</scope>
    <source>
        <strain evidence="1 2">NRRL62584</strain>
    </source>
</reference>
<gene>
    <name evidence="1" type="ORF">CEP54_016188</name>
</gene>
<dbReference type="Proteomes" id="UP000288168">
    <property type="component" value="Unassembled WGS sequence"/>
</dbReference>
<comment type="caution">
    <text evidence="1">The sequence shown here is derived from an EMBL/GenBank/DDBJ whole genome shotgun (WGS) entry which is preliminary data.</text>
</comment>
<organism evidence="1 2">
    <name type="scientific">Fusarium duplospermum</name>
    <dbReference type="NCBI Taxonomy" id="1325734"/>
    <lineage>
        <taxon>Eukaryota</taxon>
        <taxon>Fungi</taxon>
        <taxon>Dikarya</taxon>
        <taxon>Ascomycota</taxon>
        <taxon>Pezizomycotina</taxon>
        <taxon>Sordariomycetes</taxon>
        <taxon>Hypocreomycetidae</taxon>
        <taxon>Hypocreales</taxon>
        <taxon>Nectriaceae</taxon>
        <taxon>Fusarium</taxon>
        <taxon>Fusarium solani species complex</taxon>
    </lineage>
</organism>
<name>A0A428NH36_9HYPO</name>
<protein>
    <submittedName>
        <fullName evidence="1">Uncharacterized protein</fullName>
    </submittedName>
</protein>
<evidence type="ECO:0000313" key="2">
    <source>
        <dbReference type="Proteomes" id="UP000288168"/>
    </source>
</evidence>
<evidence type="ECO:0000313" key="1">
    <source>
        <dbReference type="EMBL" id="RSL40111.1"/>
    </source>
</evidence>
<accession>A0A428NH36</accession>
<keyword evidence="2" id="KW-1185">Reference proteome</keyword>